<dbReference type="Proteomes" id="UP000326994">
    <property type="component" value="Unassembled WGS sequence"/>
</dbReference>
<name>A0A5J4FW44_9FLAO</name>
<evidence type="ECO:0000256" key="1">
    <source>
        <dbReference type="SAM" id="SignalP"/>
    </source>
</evidence>
<comment type="caution">
    <text evidence="2">The sequence shown here is derived from an EMBL/GenBank/DDBJ whole genome shotgun (WGS) entry which is preliminary data.</text>
</comment>
<feature type="signal peptide" evidence="1">
    <location>
        <begin position="1"/>
        <end position="21"/>
    </location>
</feature>
<organism evidence="2 3">
    <name type="scientific">Patiriisocius marinistellae</name>
    <dbReference type="NCBI Taxonomy" id="2494560"/>
    <lineage>
        <taxon>Bacteria</taxon>
        <taxon>Pseudomonadati</taxon>
        <taxon>Bacteroidota</taxon>
        <taxon>Flavobacteriia</taxon>
        <taxon>Flavobacteriales</taxon>
        <taxon>Flavobacteriaceae</taxon>
        <taxon>Patiriisocius</taxon>
    </lineage>
</organism>
<protein>
    <submittedName>
        <fullName evidence="2">Uncharacterized protein</fullName>
    </submittedName>
</protein>
<sequence length="394" mass="42178">MLRNNFLIFLTSLGLLFNSNAQVGIGNTNPQSTLDIAVDNMNAPSNTDGILVPRVNTFPTTDPTSHQNGMMVFLTKDIPGYFIGFHYWDHPKTQWIPIGAEEWKDGVNASGDNLIFATQAKVSGTDVVITDDGRIGFGTSDPIERFEFKGPGDNDFQITSANPNPPNVILYNTGGTLDTPAALASNGEIGSFIVKTHDGDRIVETGGFRFFMDGVATPGSAPSKFVINTTPSGSIFQQPRIVVRNDGNTGIGTQEPSEKLDVAGNLRVRNLTSGPLYTNSHGVVSNTPVGPVTVAAGLIEANGSALKIYGASVSRINKGNYQVTFLTPRSSNNYVINLATTDCNDAGDCDFDDPGITYLNRQTTGFRVNIGDSDNGGTAKEDIDLEFTFSVIDF</sequence>
<keyword evidence="3" id="KW-1185">Reference proteome</keyword>
<dbReference type="OrthoDB" id="1247310at2"/>
<dbReference type="AlphaFoldDB" id="A0A5J4FW44"/>
<reference evidence="2 3" key="1">
    <citation type="submission" date="2019-08" db="EMBL/GenBank/DDBJ databases">
        <title>Ulvibacter marinistellae sp. nov., isolated from a starfish, Patiria pectinifera.</title>
        <authorList>
            <person name="Kawano K."/>
            <person name="Ushijima N."/>
            <person name="Kihara M."/>
            <person name="Itoh H."/>
        </authorList>
    </citation>
    <scope>NUCLEOTIDE SEQUENCE [LARGE SCALE GENOMIC DNA]</scope>
    <source>
        <strain evidence="2 3">KK4</strain>
    </source>
</reference>
<keyword evidence="1" id="KW-0732">Signal</keyword>
<feature type="chain" id="PRO_5023824452" evidence="1">
    <location>
        <begin position="22"/>
        <end position="394"/>
    </location>
</feature>
<dbReference type="RefSeq" id="WP_151894072.1">
    <property type="nucleotide sequence ID" value="NZ_BKCF01000002.1"/>
</dbReference>
<accession>A0A5J4FW44</accession>
<gene>
    <name evidence="2" type="ORF">ULMS_16510</name>
</gene>
<evidence type="ECO:0000313" key="2">
    <source>
        <dbReference type="EMBL" id="GEQ86143.1"/>
    </source>
</evidence>
<proteinExistence type="predicted"/>
<dbReference type="EMBL" id="BKCF01000002">
    <property type="protein sequence ID" value="GEQ86143.1"/>
    <property type="molecule type" value="Genomic_DNA"/>
</dbReference>
<evidence type="ECO:0000313" key="3">
    <source>
        <dbReference type="Proteomes" id="UP000326994"/>
    </source>
</evidence>